<dbReference type="OrthoDB" id="5973539at2759"/>
<organism evidence="3 4">
    <name type="scientific">Sphaerobolus stellatus (strain SS14)</name>
    <dbReference type="NCBI Taxonomy" id="990650"/>
    <lineage>
        <taxon>Eukaryota</taxon>
        <taxon>Fungi</taxon>
        <taxon>Dikarya</taxon>
        <taxon>Basidiomycota</taxon>
        <taxon>Agaricomycotina</taxon>
        <taxon>Agaricomycetes</taxon>
        <taxon>Phallomycetidae</taxon>
        <taxon>Geastrales</taxon>
        <taxon>Sphaerobolaceae</taxon>
        <taxon>Sphaerobolus</taxon>
    </lineage>
</organism>
<dbReference type="InterPro" id="IPR003817">
    <property type="entry name" value="PS_Dcarbxylase"/>
</dbReference>
<accession>A0A0C9V9V0</accession>
<evidence type="ECO:0000313" key="4">
    <source>
        <dbReference type="Proteomes" id="UP000054279"/>
    </source>
</evidence>
<reference evidence="3 4" key="1">
    <citation type="submission" date="2014-06" db="EMBL/GenBank/DDBJ databases">
        <title>Evolutionary Origins and Diversification of the Mycorrhizal Mutualists.</title>
        <authorList>
            <consortium name="DOE Joint Genome Institute"/>
            <consortium name="Mycorrhizal Genomics Consortium"/>
            <person name="Kohler A."/>
            <person name="Kuo A."/>
            <person name="Nagy L.G."/>
            <person name="Floudas D."/>
            <person name="Copeland A."/>
            <person name="Barry K.W."/>
            <person name="Cichocki N."/>
            <person name="Veneault-Fourrey C."/>
            <person name="LaButti K."/>
            <person name="Lindquist E.A."/>
            <person name="Lipzen A."/>
            <person name="Lundell T."/>
            <person name="Morin E."/>
            <person name="Murat C."/>
            <person name="Riley R."/>
            <person name="Ohm R."/>
            <person name="Sun H."/>
            <person name="Tunlid A."/>
            <person name="Henrissat B."/>
            <person name="Grigoriev I.V."/>
            <person name="Hibbett D.S."/>
            <person name="Martin F."/>
        </authorList>
    </citation>
    <scope>NUCLEOTIDE SEQUENCE [LARGE SCALE GENOMIC DNA]</scope>
    <source>
        <strain evidence="3 4">SS14</strain>
    </source>
</reference>
<dbReference type="Pfam" id="PF02666">
    <property type="entry name" value="PS_Dcarbxylase"/>
    <property type="match status" value="1"/>
</dbReference>
<evidence type="ECO:0000256" key="2">
    <source>
        <dbReference type="ARBA" id="ARBA00023239"/>
    </source>
</evidence>
<keyword evidence="2" id="KW-0456">Lyase</keyword>
<sequence length="87" mass="9617">MLRPTTESLSALPTARLPWRISELLHDIVYGDLFKGGASSCMCSSPPRDYHRQHVPVSGRVIEAKIIPAICYLQVVAKLELAVTADR</sequence>
<evidence type="ECO:0000313" key="3">
    <source>
        <dbReference type="EMBL" id="KIJ34081.1"/>
    </source>
</evidence>
<keyword evidence="4" id="KW-1185">Reference proteome</keyword>
<name>A0A0C9V9V0_SPHS4</name>
<dbReference type="GO" id="GO:0008654">
    <property type="term" value="P:phospholipid biosynthetic process"/>
    <property type="evidence" value="ECO:0007669"/>
    <property type="project" value="InterPro"/>
</dbReference>
<keyword evidence="1" id="KW-0210">Decarboxylase</keyword>
<dbReference type="GO" id="GO:0004609">
    <property type="term" value="F:phosphatidylserine decarboxylase activity"/>
    <property type="evidence" value="ECO:0007669"/>
    <property type="project" value="InterPro"/>
</dbReference>
<dbReference type="AlphaFoldDB" id="A0A0C9V9V0"/>
<proteinExistence type="predicted"/>
<dbReference type="HOGENOM" id="CLU_2484761_0_0_1"/>
<evidence type="ECO:0000256" key="1">
    <source>
        <dbReference type="ARBA" id="ARBA00022793"/>
    </source>
</evidence>
<protein>
    <submittedName>
        <fullName evidence="3">Uncharacterized protein</fullName>
    </submittedName>
</protein>
<dbReference type="EMBL" id="KN837204">
    <property type="protein sequence ID" value="KIJ34081.1"/>
    <property type="molecule type" value="Genomic_DNA"/>
</dbReference>
<dbReference type="Proteomes" id="UP000054279">
    <property type="component" value="Unassembled WGS sequence"/>
</dbReference>
<gene>
    <name evidence="3" type="ORF">M422DRAFT_263877</name>
</gene>